<keyword evidence="1" id="KW-0812">Transmembrane</keyword>
<feature type="transmembrane region" description="Helical" evidence="1">
    <location>
        <begin position="139"/>
        <end position="160"/>
    </location>
</feature>
<comment type="caution">
    <text evidence="3">The sequence shown here is derived from an EMBL/GenBank/DDBJ whole genome shotgun (WGS) entry which is preliminary data.</text>
</comment>
<evidence type="ECO:0000259" key="2">
    <source>
        <dbReference type="Pfam" id="PF14501"/>
    </source>
</evidence>
<dbReference type="PANTHER" id="PTHR40448">
    <property type="entry name" value="TWO-COMPONENT SENSOR HISTIDINE KINASE"/>
    <property type="match status" value="1"/>
</dbReference>
<feature type="transmembrane region" description="Helical" evidence="1">
    <location>
        <begin position="33"/>
        <end position="53"/>
    </location>
</feature>
<name>A0A210P7U9_9LACO</name>
<accession>A0A210P7U9</accession>
<dbReference type="RefSeq" id="WP_158163587.1">
    <property type="nucleotide sequence ID" value="NZ_LNUB01000047.1"/>
</dbReference>
<feature type="transmembrane region" description="Helical" evidence="1">
    <location>
        <begin position="73"/>
        <end position="93"/>
    </location>
</feature>
<sequence>MIFDDFSYVLFVIFFIFHHWYKEKSLKLAELVLNPLLFSLLSEMIMFILSGLIGKFVGIIVPNYINGIDYNNLILFFELLINFILMLILIVLIRKNLVWLNDLQFKIKKLKLESQLFWMIFSLFASFELILFVGDYEEVTAFIRGTILVAFISFFSFMLWQMMNLIRIFSEREKMLNESEQNKQLGEYLKSIQEQYDDLRKFKHDFKNIILSMSMNSKEKTEKNYEKLYKELSNQKELDSELGGKIISEYKLIKNGPLRGLIVQKFLSAKARGIKLNVEIMEDINVDEDILGIIRILGILVDNAIEETVKCSTNTVNMAFIKNEDSLEISIENPTSDPIDLVNIFKLGYSTKGMNRGTGLYNVKKLVNSNSKLYLDSEIINKKLRMTLIVLEGRV</sequence>
<feature type="transmembrane region" description="Helical" evidence="1">
    <location>
        <begin position="114"/>
        <end position="133"/>
    </location>
</feature>
<dbReference type="EMBL" id="MXAL01000008">
    <property type="protein sequence ID" value="OWF32548.1"/>
    <property type="molecule type" value="Genomic_DNA"/>
</dbReference>
<evidence type="ECO:0000256" key="1">
    <source>
        <dbReference type="SAM" id="Phobius"/>
    </source>
</evidence>
<organism evidence="3 4">
    <name type="scientific">Companilactobacillus kimchii</name>
    <dbReference type="NCBI Taxonomy" id="2801452"/>
    <lineage>
        <taxon>Bacteria</taxon>
        <taxon>Bacillati</taxon>
        <taxon>Bacillota</taxon>
        <taxon>Bacilli</taxon>
        <taxon>Lactobacillales</taxon>
        <taxon>Lactobacillaceae</taxon>
        <taxon>Companilactobacillus</taxon>
    </lineage>
</organism>
<feature type="transmembrane region" description="Helical" evidence="1">
    <location>
        <begin position="6"/>
        <end position="21"/>
    </location>
</feature>
<dbReference type="SUPFAM" id="SSF55874">
    <property type="entry name" value="ATPase domain of HSP90 chaperone/DNA topoisomerase II/histidine kinase"/>
    <property type="match status" value="1"/>
</dbReference>
<dbReference type="InterPro" id="IPR036890">
    <property type="entry name" value="HATPase_C_sf"/>
</dbReference>
<proteinExistence type="predicted"/>
<dbReference type="Pfam" id="PF14501">
    <property type="entry name" value="HATPase_c_5"/>
    <property type="match status" value="1"/>
</dbReference>
<dbReference type="GO" id="GO:0042802">
    <property type="term" value="F:identical protein binding"/>
    <property type="evidence" value="ECO:0007669"/>
    <property type="project" value="TreeGrafter"/>
</dbReference>
<feature type="domain" description="Sensor histidine kinase NatK-like C-terminal" evidence="2">
    <location>
        <begin position="290"/>
        <end position="384"/>
    </location>
</feature>
<keyword evidence="1" id="KW-0472">Membrane</keyword>
<protein>
    <recommendedName>
        <fullName evidence="2">Sensor histidine kinase NatK-like C-terminal domain-containing protein</fullName>
    </recommendedName>
</protein>
<dbReference type="Gene3D" id="3.30.565.10">
    <property type="entry name" value="Histidine kinase-like ATPase, C-terminal domain"/>
    <property type="match status" value="1"/>
</dbReference>
<dbReference type="AlphaFoldDB" id="A0A210P7U9"/>
<evidence type="ECO:0000313" key="4">
    <source>
        <dbReference type="Proteomes" id="UP000196649"/>
    </source>
</evidence>
<evidence type="ECO:0000313" key="3">
    <source>
        <dbReference type="EMBL" id="OWF32548.1"/>
    </source>
</evidence>
<gene>
    <name evidence="3" type="ORF">LKACC12383_01771</name>
</gene>
<reference evidence="3 4" key="1">
    <citation type="submission" date="2017-03" db="EMBL/GenBank/DDBJ databases">
        <title>Genome sequence of Lactobacillus kimchii KACC 12383.</title>
        <authorList>
            <person name="Chun J."/>
        </authorList>
    </citation>
    <scope>NUCLEOTIDE SEQUENCE [LARGE SCALE GENOMIC DNA]</scope>
    <source>
        <strain evidence="3 4">KACC 12383</strain>
    </source>
</reference>
<keyword evidence="1" id="KW-1133">Transmembrane helix</keyword>
<dbReference type="InterPro" id="IPR032834">
    <property type="entry name" value="NatK-like_C"/>
</dbReference>
<dbReference type="Proteomes" id="UP000196649">
    <property type="component" value="Unassembled WGS sequence"/>
</dbReference>
<dbReference type="PANTHER" id="PTHR40448:SF1">
    <property type="entry name" value="TWO-COMPONENT SENSOR HISTIDINE KINASE"/>
    <property type="match status" value="1"/>
</dbReference>